<proteinExistence type="predicted"/>
<keyword evidence="1" id="KW-0812">Transmembrane</keyword>
<keyword evidence="1" id="KW-1133">Transmembrane helix</keyword>
<feature type="transmembrane region" description="Helical" evidence="1">
    <location>
        <begin position="44"/>
        <end position="61"/>
    </location>
</feature>
<protein>
    <recommendedName>
        <fullName evidence="6">TIGR03943 family protein</fullName>
    </recommendedName>
</protein>
<evidence type="ECO:0000256" key="1">
    <source>
        <dbReference type="SAM" id="Phobius"/>
    </source>
</evidence>
<feature type="domain" description="DUF1980" evidence="3">
    <location>
        <begin position="155"/>
        <end position="287"/>
    </location>
</feature>
<reference evidence="4 5" key="1">
    <citation type="submission" date="2016-01" db="EMBL/GenBank/DDBJ databases">
        <title>Investigation of taxonomic status of Bacillus aminovorans.</title>
        <authorList>
            <person name="Verma A."/>
            <person name="Pal Y."/>
            <person name="Krishnamurthi S."/>
        </authorList>
    </citation>
    <scope>NUCLEOTIDE SEQUENCE [LARGE SCALE GENOMIC DNA]</scope>
    <source>
        <strain evidence="4 5">DSM 4337</strain>
    </source>
</reference>
<keyword evidence="1" id="KW-0472">Membrane</keyword>
<dbReference type="Pfam" id="PF21537">
    <property type="entry name" value="DUF1980_C"/>
    <property type="match status" value="1"/>
</dbReference>
<feature type="domain" description="DUF1980" evidence="2">
    <location>
        <begin position="9"/>
        <end position="120"/>
    </location>
</feature>
<dbReference type="EMBL" id="LQWZ01000009">
    <property type="protein sequence ID" value="OAH58449.1"/>
    <property type="molecule type" value="Genomic_DNA"/>
</dbReference>
<feature type="transmembrane region" description="Helical" evidence="1">
    <location>
        <begin position="89"/>
        <end position="106"/>
    </location>
</feature>
<evidence type="ECO:0000259" key="3">
    <source>
        <dbReference type="Pfam" id="PF21537"/>
    </source>
</evidence>
<gene>
    <name evidence="4" type="ORF">AWH48_17865</name>
</gene>
<name>A0A177KYG6_9BACI</name>
<comment type="caution">
    <text evidence="4">The sequence shown here is derived from an EMBL/GenBank/DDBJ whole genome shotgun (WGS) entry which is preliminary data.</text>
</comment>
<dbReference type="InterPro" id="IPR048447">
    <property type="entry name" value="DUF1980_C"/>
</dbReference>
<dbReference type="OrthoDB" id="9770408at2"/>
<evidence type="ECO:0000259" key="2">
    <source>
        <dbReference type="Pfam" id="PF09323"/>
    </source>
</evidence>
<evidence type="ECO:0008006" key="6">
    <source>
        <dbReference type="Google" id="ProtNLM"/>
    </source>
</evidence>
<dbReference type="InterPro" id="IPR015402">
    <property type="entry name" value="DUF1980"/>
</dbReference>
<dbReference type="PANTHER" id="PTHR40047">
    <property type="entry name" value="UPF0703 PROTEIN YCGQ"/>
    <property type="match status" value="1"/>
</dbReference>
<dbReference type="InterPro" id="IPR052955">
    <property type="entry name" value="UPF0703_membrane_permease"/>
</dbReference>
<dbReference type="RefSeq" id="WP_063974597.1">
    <property type="nucleotide sequence ID" value="NZ_LQWZ01000009.1"/>
</dbReference>
<dbReference type="Pfam" id="PF09323">
    <property type="entry name" value="DUF1980"/>
    <property type="match status" value="1"/>
</dbReference>
<accession>A0A177KYG6</accession>
<organism evidence="4 5">
    <name type="scientific">Domibacillus aminovorans</name>
    <dbReference type="NCBI Taxonomy" id="29332"/>
    <lineage>
        <taxon>Bacteria</taxon>
        <taxon>Bacillati</taxon>
        <taxon>Bacillota</taxon>
        <taxon>Bacilli</taxon>
        <taxon>Bacillales</taxon>
        <taxon>Bacillaceae</taxon>
        <taxon>Domibacillus</taxon>
    </lineage>
</organism>
<dbReference type="PANTHER" id="PTHR40047:SF1">
    <property type="entry name" value="UPF0703 PROTEIN YCGQ"/>
    <property type="match status" value="1"/>
</dbReference>
<dbReference type="Proteomes" id="UP000077271">
    <property type="component" value="Unassembled WGS sequence"/>
</dbReference>
<evidence type="ECO:0000313" key="5">
    <source>
        <dbReference type="Proteomes" id="UP000077271"/>
    </source>
</evidence>
<dbReference type="InterPro" id="IPR048493">
    <property type="entry name" value="DUF1980_N"/>
</dbReference>
<sequence>MTFHLQQAFRAVILAAFACFIMNLHLNGDIEKYVNPKYDLFSQTAAYIFFLLFIIQFFRIWSRKNKHEHHCHHGCSHDHGHSRSPVKKVITYSILAFPLITGFLLPPQTLGAEVAAKKGTVLTSKTAGFQMQGETELDPSLYVHEGVVVDRKEIKQGEYDENMKRLDNDHVINMEDEVFEPYYGQINAEPEKYIGRTVKMKGFVYKEEGFQSNQLALTRFLITHCIADASSIGFLTEFDEAYTVEQDTWLEIEGIIKVTQYDGFKMPILKVTSWKIISEPDEPYVYPVYIKIK</sequence>
<feature type="transmembrane region" description="Helical" evidence="1">
    <location>
        <begin position="7"/>
        <end position="24"/>
    </location>
</feature>
<dbReference type="AlphaFoldDB" id="A0A177KYG6"/>
<dbReference type="NCBIfam" id="TIGR03943">
    <property type="entry name" value="TIGR03943 family putative permease subunit"/>
    <property type="match status" value="1"/>
</dbReference>
<evidence type="ECO:0000313" key="4">
    <source>
        <dbReference type="EMBL" id="OAH58449.1"/>
    </source>
</evidence>